<dbReference type="FunFam" id="3.80.10.10:FF:000095">
    <property type="entry name" value="LRR receptor-like serine/threonine-protein kinase GSO1"/>
    <property type="match status" value="1"/>
</dbReference>
<evidence type="ECO:0000256" key="5">
    <source>
        <dbReference type="ARBA" id="ARBA00022692"/>
    </source>
</evidence>
<dbReference type="AlphaFoldDB" id="V4KQI9"/>
<dbReference type="STRING" id="72664.V4KQI9"/>
<comment type="similarity">
    <text evidence="2">Belongs to the RLP family.</text>
</comment>
<keyword evidence="7" id="KW-0677">Repeat</keyword>
<keyword evidence="9 12" id="KW-0472">Membrane</keyword>
<sequence length="664" mass="74525">MSNLNALEYLSLSDNVFEGFFSFDSIANLSKLKVFRLSSRSSLFHTDLEIPWQPRFQLSIIELQYCNLGTVPIFLQHQKDLRLINLSNNKLTGELPSWLLEQNPKLGVLLLQNNSFTMLKWPRLLLNHSLKVLDLSTNKFSGQLPNNIGMVLPNLRHLNLSNNGFQGNLPSSSGKMNMLQFLDLSHNYLSGILPRKFLMGCYSLRILKLSHNRFSGVVFSEQANLTSLSFFKADNNRFTAIAAGLSRSNGLLTLDMSSNYLQGVIPSWFGDFSFWYLLVSGKLLNGAIPRTMFNKSTTIALLDLSRNKFLGNLPECFNCKLMFLNDNEFSGVIPNTFLQNVEVLDLRNNNLSGKIPRFVSNVFIKYLLLRGNRLTGDIPKDLCSLSSIKILDLANNKLNGSIPSCLNNVSFGRSLSHETDVFSAIFGLGLDIEVGAYSGSLDLQPEFNPPYNSDLKFIFEFASKSRYDSYNEGSLDYMFGLDLSNNELSGEIPGELGDLHRIRSLNLSHNSLSGLIPKSFTNLTDIESIDLSFNVLHGSISQDLGKLHYMVVFNVSYNNLSGSIPSQGKFSTLDETNYIANPLLCGPAINTSCDDSKSTIGFFEPDSQNEDEDTTVDMEIFYWSLAATYGVTLMTFIVFLCFDSPWRRAWFCLVDAFINLFKCV</sequence>
<evidence type="ECO:0000256" key="7">
    <source>
        <dbReference type="ARBA" id="ARBA00022737"/>
    </source>
</evidence>
<keyword evidence="6" id="KW-0732">Signal</keyword>
<reference evidence="13 14" key="1">
    <citation type="journal article" date="2013" name="Front. Plant Sci.">
        <title>The Reference Genome of the Halophytic Plant Eutrema salsugineum.</title>
        <authorList>
            <person name="Yang R."/>
            <person name="Jarvis D.E."/>
            <person name="Chen H."/>
            <person name="Beilstein M.A."/>
            <person name="Grimwood J."/>
            <person name="Jenkins J."/>
            <person name="Shu S."/>
            <person name="Prochnik S."/>
            <person name="Xin M."/>
            <person name="Ma C."/>
            <person name="Schmutz J."/>
            <person name="Wing R.A."/>
            <person name="Mitchell-Olds T."/>
            <person name="Schumaker K.S."/>
            <person name="Wang X."/>
        </authorList>
    </citation>
    <scope>NUCLEOTIDE SEQUENCE [LARGE SCALE GENOMIC DNA]</scope>
</reference>
<evidence type="ECO:0000256" key="10">
    <source>
        <dbReference type="ARBA" id="ARBA00023170"/>
    </source>
</evidence>
<dbReference type="PANTHER" id="PTHR48062:SF25">
    <property type="entry name" value="RECEPTOR-LIKE PROTEIN 9A-RELATED"/>
    <property type="match status" value="1"/>
</dbReference>
<dbReference type="KEGG" id="eus:EUTSA_v10023329mg"/>
<dbReference type="Gramene" id="ESQ29608">
    <property type="protein sequence ID" value="ESQ29608"/>
    <property type="gene ID" value="EUTSA_v10023329mg"/>
</dbReference>
<dbReference type="eggNOG" id="KOG0619">
    <property type="taxonomic scope" value="Eukaryota"/>
</dbReference>
<keyword evidence="10" id="KW-0675">Receptor</keyword>
<dbReference type="OMA" id="STATDCC"/>
<gene>
    <name evidence="13" type="ORF">EUTSA_v10023329mg</name>
</gene>
<dbReference type="InterPro" id="IPR001611">
    <property type="entry name" value="Leu-rich_rpt"/>
</dbReference>
<keyword evidence="3" id="KW-1003">Cell membrane</keyword>
<evidence type="ECO:0000256" key="2">
    <source>
        <dbReference type="ARBA" id="ARBA00009592"/>
    </source>
</evidence>
<dbReference type="SUPFAM" id="SSF52047">
    <property type="entry name" value="RNI-like"/>
    <property type="match status" value="1"/>
</dbReference>
<dbReference type="GO" id="GO:0005886">
    <property type="term" value="C:plasma membrane"/>
    <property type="evidence" value="ECO:0007669"/>
    <property type="project" value="UniProtKB-SubCell"/>
</dbReference>
<keyword evidence="11" id="KW-0325">Glycoprotein</keyword>
<dbReference type="Gene3D" id="3.80.10.10">
    <property type="entry name" value="Ribonuclease Inhibitor"/>
    <property type="match status" value="2"/>
</dbReference>
<dbReference type="Pfam" id="PF13855">
    <property type="entry name" value="LRR_8"/>
    <property type="match status" value="1"/>
</dbReference>
<dbReference type="Pfam" id="PF00560">
    <property type="entry name" value="LRR_1"/>
    <property type="match status" value="8"/>
</dbReference>
<dbReference type="PANTHER" id="PTHR48062">
    <property type="entry name" value="RECEPTOR-LIKE PROTEIN 14"/>
    <property type="match status" value="1"/>
</dbReference>
<evidence type="ECO:0000256" key="6">
    <source>
        <dbReference type="ARBA" id="ARBA00022729"/>
    </source>
</evidence>
<evidence type="ECO:0000313" key="13">
    <source>
        <dbReference type="EMBL" id="ESQ29608.1"/>
    </source>
</evidence>
<dbReference type="InterPro" id="IPR032675">
    <property type="entry name" value="LRR_dom_sf"/>
</dbReference>
<evidence type="ECO:0000256" key="8">
    <source>
        <dbReference type="ARBA" id="ARBA00022989"/>
    </source>
</evidence>
<name>V4KQI9_EUTSA</name>
<evidence type="ECO:0000256" key="3">
    <source>
        <dbReference type="ARBA" id="ARBA00022475"/>
    </source>
</evidence>
<dbReference type="OrthoDB" id="4691307at2759"/>
<feature type="transmembrane region" description="Helical" evidence="12">
    <location>
        <begin position="620"/>
        <end position="642"/>
    </location>
</feature>
<dbReference type="PRINTS" id="PR00019">
    <property type="entry name" value="LEURICHRPT"/>
</dbReference>
<evidence type="ECO:0000256" key="1">
    <source>
        <dbReference type="ARBA" id="ARBA00004251"/>
    </source>
</evidence>
<keyword evidence="8 12" id="KW-1133">Transmembrane helix</keyword>
<dbReference type="EMBL" id="KI517881">
    <property type="protein sequence ID" value="ESQ29608.1"/>
    <property type="molecule type" value="Genomic_DNA"/>
</dbReference>
<evidence type="ECO:0000256" key="4">
    <source>
        <dbReference type="ARBA" id="ARBA00022614"/>
    </source>
</evidence>
<proteinExistence type="inferred from homology"/>
<organism evidence="13 14">
    <name type="scientific">Eutrema salsugineum</name>
    <name type="common">Saltwater cress</name>
    <name type="synonym">Sisymbrium salsugineum</name>
    <dbReference type="NCBI Taxonomy" id="72664"/>
    <lineage>
        <taxon>Eukaryota</taxon>
        <taxon>Viridiplantae</taxon>
        <taxon>Streptophyta</taxon>
        <taxon>Embryophyta</taxon>
        <taxon>Tracheophyta</taxon>
        <taxon>Spermatophyta</taxon>
        <taxon>Magnoliopsida</taxon>
        <taxon>eudicotyledons</taxon>
        <taxon>Gunneridae</taxon>
        <taxon>Pentapetalae</taxon>
        <taxon>rosids</taxon>
        <taxon>malvids</taxon>
        <taxon>Brassicales</taxon>
        <taxon>Brassicaceae</taxon>
        <taxon>Eutremeae</taxon>
        <taxon>Eutrema</taxon>
    </lineage>
</organism>
<evidence type="ECO:0008006" key="15">
    <source>
        <dbReference type="Google" id="ProtNLM"/>
    </source>
</evidence>
<keyword evidence="5 12" id="KW-0812">Transmembrane</keyword>
<dbReference type="SUPFAM" id="SSF52058">
    <property type="entry name" value="L domain-like"/>
    <property type="match status" value="2"/>
</dbReference>
<evidence type="ECO:0000256" key="12">
    <source>
        <dbReference type="SAM" id="Phobius"/>
    </source>
</evidence>
<dbReference type="FunFam" id="3.80.10.10:FF:000111">
    <property type="entry name" value="LRR receptor-like serine/threonine-protein kinase ERECTA"/>
    <property type="match status" value="1"/>
</dbReference>
<dbReference type="SMART" id="SM00369">
    <property type="entry name" value="LRR_TYP"/>
    <property type="match status" value="6"/>
</dbReference>
<evidence type="ECO:0000256" key="9">
    <source>
        <dbReference type="ARBA" id="ARBA00023136"/>
    </source>
</evidence>
<dbReference type="InterPro" id="IPR003591">
    <property type="entry name" value="Leu-rich_rpt_typical-subtyp"/>
</dbReference>
<evidence type="ECO:0000313" key="14">
    <source>
        <dbReference type="Proteomes" id="UP000030689"/>
    </source>
</evidence>
<accession>V4KQI9</accession>
<dbReference type="InterPro" id="IPR051502">
    <property type="entry name" value="RLP_Defense_Trigger"/>
</dbReference>
<protein>
    <recommendedName>
        <fullName evidence="15">Leucine-rich repeat-containing N-terminal plant-type domain-containing protein</fullName>
    </recommendedName>
</protein>
<keyword evidence="14" id="KW-1185">Reference proteome</keyword>
<keyword evidence="4" id="KW-0433">Leucine-rich repeat</keyword>
<dbReference type="Proteomes" id="UP000030689">
    <property type="component" value="Unassembled WGS sequence"/>
</dbReference>
<comment type="subcellular location">
    <subcellularLocation>
        <location evidence="1">Cell membrane</location>
        <topology evidence="1">Single-pass type I membrane protein</topology>
    </subcellularLocation>
</comment>
<evidence type="ECO:0000256" key="11">
    <source>
        <dbReference type="ARBA" id="ARBA00023180"/>
    </source>
</evidence>
<dbReference type="PROSITE" id="PS51450">
    <property type="entry name" value="LRR"/>
    <property type="match status" value="1"/>
</dbReference>